<evidence type="ECO:0000256" key="1">
    <source>
        <dbReference type="SAM" id="MobiDB-lite"/>
    </source>
</evidence>
<dbReference type="EMBL" id="PFBK01000002">
    <property type="protein sequence ID" value="PIR84184.1"/>
    <property type="molecule type" value="Genomic_DNA"/>
</dbReference>
<gene>
    <name evidence="2" type="ORF">COU18_00310</name>
</gene>
<evidence type="ECO:0000313" key="2">
    <source>
        <dbReference type="EMBL" id="PIR84184.1"/>
    </source>
</evidence>
<name>A0A2H0UCN2_9BACT</name>
<accession>A0A2H0UCN2</accession>
<proteinExistence type="predicted"/>
<evidence type="ECO:0000313" key="3">
    <source>
        <dbReference type="Proteomes" id="UP000231192"/>
    </source>
</evidence>
<protein>
    <submittedName>
        <fullName evidence="2">Uncharacterized protein</fullName>
    </submittedName>
</protein>
<sequence length="194" mass="21691">MTDEDDIQMILKERFAQLPEPVRRAITSEDNSKHLRELGERHKLHIDQWEALENAVMMTLFGAFPIEDLEKKIKQEVGVSDETAKALTADISKIVFEPIREQLERLLEYSEAKVVKESGVEAARNQQLSASSFQLSEETTKQAATPLPVAPATPPPAPLTQRAERAPISAAYKAGQASSSRENVEDDPYREPPQ</sequence>
<feature type="compositionally biased region" description="Pro residues" evidence="1">
    <location>
        <begin position="148"/>
        <end position="158"/>
    </location>
</feature>
<dbReference type="AlphaFoldDB" id="A0A2H0UCN2"/>
<dbReference type="Proteomes" id="UP000231192">
    <property type="component" value="Unassembled WGS sequence"/>
</dbReference>
<feature type="region of interest" description="Disordered" evidence="1">
    <location>
        <begin position="118"/>
        <end position="194"/>
    </location>
</feature>
<feature type="compositionally biased region" description="Polar residues" evidence="1">
    <location>
        <begin position="124"/>
        <end position="137"/>
    </location>
</feature>
<comment type="caution">
    <text evidence="2">The sequence shown here is derived from an EMBL/GenBank/DDBJ whole genome shotgun (WGS) entry which is preliminary data.</text>
</comment>
<organism evidence="2 3">
    <name type="scientific">Candidatus Kaiserbacteria bacterium CG10_big_fil_rev_8_21_14_0_10_51_14</name>
    <dbReference type="NCBI Taxonomy" id="1974610"/>
    <lineage>
        <taxon>Bacteria</taxon>
        <taxon>Candidatus Kaiseribacteriota</taxon>
    </lineage>
</organism>
<reference evidence="3" key="1">
    <citation type="submission" date="2017-09" db="EMBL/GenBank/DDBJ databases">
        <title>Depth-based differentiation of microbial function through sediment-hosted aquifers and enrichment of novel symbionts in the deep terrestrial subsurface.</title>
        <authorList>
            <person name="Probst A.J."/>
            <person name="Ladd B."/>
            <person name="Jarett J.K."/>
            <person name="Geller-Mcgrath D.E."/>
            <person name="Sieber C.M.K."/>
            <person name="Emerson J.B."/>
            <person name="Anantharaman K."/>
            <person name="Thomas B.C."/>
            <person name="Malmstrom R."/>
            <person name="Stieglmeier M."/>
            <person name="Klingl A."/>
            <person name="Woyke T."/>
            <person name="Ryan C.M."/>
            <person name="Banfield J.F."/>
        </authorList>
    </citation>
    <scope>NUCLEOTIDE SEQUENCE [LARGE SCALE GENOMIC DNA]</scope>
</reference>